<organism evidence="13 14">
    <name type="scientific">Treponema brennaborense (strain DSM 12168 / CIP 105900 / DD5/3)</name>
    <dbReference type="NCBI Taxonomy" id="906968"/>
    <lineage>
        <taxon>Bacteria</taxon>
        <taxon>Pseudomonadati</taxon>
        <taxon>Spirochaetota</taxon>
        <taxon>Spirochaetia</taxon>
        <taxon>Spirochaetales</taxon>
        <taxon>Treponemataceae</taxon>
        <taxon>Treponema</taxon>
    </lineage>
</organism>
<evidence type="ECO:0000256" key="4">
    <source>
        <dbReference type="ARBA" id="ARBA00022519"/>
    </source>
</evidence>
<feature type="region of interest" description="G3" evidence="9">
    <location>
        <begin position="95"/>
        <end position="98"/>
    </location>
</feature>
<dbReference type="InterPro" id="IPR030388">
    <property type="entry name" value="G_ERA_dom"/>
</dbReference>
<comment type="function">
    <text evidence="8">An essential GTPase that binds both GDP and GTP, with rapid nucleotide exchange. Plays a role in 16S rRNA processing and 30S ribosomal subunit biogenesis and possibly also in cell cycle regulation and energy metabolism.</text>
</comment>
<evidence type="ECO:0000256" key="8">
    <source>
        <dbReference type="HAMAP-Rule" id="MF_00367"/>
    </source>
</evidence>
<dbReference type="GO" id="GO:0005829">
    <property type="term" value="C:cytosol"/>
    <property type="evidence" value="ECO:0007669"/>
    <property type="project" value="TreeGrafter"/>
</dbReference>
<sequence>MDDTEKKNGVLPECGTLPENGVLPECGTLPECGASDVPVKTAVVAIVGRPSVGKSTFLNTASGEKISIVSPVPQTTRNAVRGIVNTSLGQLVFVDTPGYHDSDKKLNVKLKGIAAEQLSSADAVLYMIDAARAVGTEERLTAELVAPFADKTVVAVNKIDLNEANPAAARSFAASALPSVPAGRVFDISAEKDTNVNDVLRALYDIAPEAEPLYPEEFYTDQEVDFRIAEIIREQAINRLRDELPHAIYVDISDMEWRREGKELWVRAFLCVERESQKGMVIGKGAAMIKTIRVESIKTLRKIFPYRVDLDLQVKVNKNWRQKDPILNKLLK</sequence>
<feature type="region of interest" description="G2" evidence="9">
    <location>
        <begin position="74"/>
        <end position="78"/>
    </location>
</feature>
<dbReference type="Gene3D" id="3.40.50.300">
    <property type="entry name" value="P-loop containing nucleotide triphosphate hydrolases"/>
    <property type="match status" value="1"/>
</dbReference>
<dbReference type="HOGENOM" id="CLU_038009_1_0_12"/>
<dbReference type="InterPro" id="IPR015946">
    <property type="entry name" value="KH_dom-like_a/b"/>
</dbReference>
<feature type="domain" description="Era-type G" evidence="12">
    <location>
        <begin position="40"/>
        <end position="209"/>
    </location>
</feature>
<dbReference type="PROSITE" id="PS50823">
    <property type="entry name" value="KH_TYPE_2"/>
    <property type="match status" value="1"/>
</dbReference>
<dbReference type="Proteomes" id="UP000006546">
    <property type="component" value="Chromosome"/>
</dbReference>
<dbReference type="InterPro" id="IPR004044">
    <property type="entry name" value="KH_dom_type_2"/>
</dbReference>
<dbReference type="OrthoDB" id="9805918at2"/>
<dbReference type="GO" id="GO:0000028">
    <property type="term" value="P:ribosomal small subunit assembly"/>
    <property type="evidence" value="ECO:0007669"/>
    <property type="project" value="TreeGrafter"/>
</dbReference>
<evidence type="ECO:0000256" key="5">
    <source>
        <dbReference type="ARBA" id="ARBA00022741"/>
    </source>
</evidence>
<keyword evidence="3 8" id="KW-1003">Cell membrane</keyword>
<dbReference type="InterPro" id="IPR027417">
    <property type="entry name" value="P-loop_NTPase"/>
</dbReference>
<evidence type="ECO:0000256" key="7">
    <source>
        <dbReference type="ARBA" id="ARBA00023134"/>
    </source>
</evidence>
<evidence type="ECO:0000256" key="6">
    <source>
        <dbReference type="ARBA" id="ARBA00022884"/>
    </source>
</evidence>
<keyword evidence="5 8" id="KW-0547">Nucleotide-binding</keyword>
<evidence type="ECO:0000313" key="14">
    <source>
        <dbReference type="Proteomes" id="UP000006546"/>
    </source>
</evidence>
<comment type="similarity">
    <text evidence="1 8 9 10">Belongs to the TRAFAC class TrmE-Era-EngA-EngB-Septin-like GTPase superfamily. Era GTPase family.</text>
</comment>
<accession>F4LL37</accession>
<comment type="subcellular location">
    <subcellularLocation>
        <location evidence="8">Cytoplasm</location>
    </subcellularLocation>
    <subcellularLocation>
        <location evidence="8">Cell inner membrane</location>
        <topology evidence="8">Peripheral membrane protein</topology>
    </subcellularLocation>
</comment>
<evidence type="ECO:0000256" key="1">
    <source>
        <dbReference type="ARBA" id="ARBA00007921"/>
    </source>
</evidence>
<dbReference type="SUPFAM" id="SSF52540">
    <property type="entry name" value="P-loop containing nucleoside triphosphate hydrolases"/>
    <property type="match status" value="1"/>
</dbReference>
<evidence type="ECO:0000259" key="11">
    <source>
        <dbReference type="PROSITE" id="PS50823"/>
    </source>
</evidence>
<keyword evidence="7 8" id="KW-0342">GTP-binding</keyword>
<feature type="region of interest" description="G4" evidence="9">
    <location>
        <begin position="157"/>
        <end position="160"/>
    </location>
</feature>
<feature type="binding site" evidence="8">
    <location>
        <begin position="48"/>
        <end position="55"/>
    </location>
    <ligand>
        <name>GTP</name>
        <dbReference type="ChEBI" id="CHEBI:37565"/>
    </ligand>
</feature>
<dbReference type="CDD" id="cd04163">
    <property type="entry name" value="Era"/>
    <property type="match status" value="1"/>
</dbReference>
<feature type="region of interest" description="G1" evidence="9">
    <location>
        <begin position="48"/>
        <end position="55"/>
    </location>
</feature>
<name>F4LL37_TREBD</name>
<dbReference type="GO" id="GO:0043024">
    <property type="term" value="F:ribosomal small subunit binding"/>
    <property type="evidence" value="ECO:0007669"/>
    <property type="project" value="TreeGrafter"/>
</dbReference>
<evidence type="ECO:0000256" key="2">
    <source>
        <dbReference type="ARBA" id="ARBA00020484"/>
    </source>
</evidence>
<dbReference type="GO" id="GO:0070181">
    <property type="term" value="F:small ribosomal subunit rRNA binding"/>
    <property type="evidence" value="ECO:0007669"/>
    <property type="project" value="UniProtKB-UniRule"/>
</dbReference>
<dbReference type="NCBIfam" id="NF000908">
    <property type="entry name" value="PRK00089.1"/>
    <property type="match status" value="1"/>
</dbReference>
<gene>
    <name evidence="8" type="primary">era</name>
    <name evidence="13" type="ordered locus">Trebr_2199</name>
</gene>
<evidence type="ECO:0000256" key="9">
    <source>
        <dbReference type="PROSITE-ProRule" id="PRU01050"/>
    </source>
</evidence>
<keyword evidence="4 8" id="KW-0997">Cell inner membrane</keyword>
<feature type="domain" description="KH type-2" evidence="11">
    <location>
        <begin position="240"/>
        <end position="318"/>
    </location>
</feature>
<dbReference type="Pfam" id="PF01926">
    <property type="entry name" value="MMR_HSR1"/>
    <property type="match status" value="1"/>
</dbReference>
<keyword evidence="8" id="KW-0472">Membrane</keyword>
<reference evidence="14" key="1">
    <citation type="submission" date="2011-04" db="EMBL/GenBank/DDBJ databases">
        <title>The complete genome of Treponema brennaborense DSM 12168.</title>
        <authorList>
            <person name="Lucas S."/>
            <person name="Han J."/>
            <person name="Lapidus A."/>
            <person name="Bruce D."/>
            <person name="Goodwin L."/>
            <person name="Pitluck S."/>
            <person name="Peters L."/>
            <person name="Kyrpides N."/>
            <person name="Mavromatis K."/>
            <person name="Ivanova N."/>
            <person name="Mikhailova N."/>
            <person name="Pagani I."/>
            <person name="Teshima H."/>
            <person name="Detter J.C."/>
            <person name="Tapia R."/>
            <person name="Han C."/>
            <person name="Land M."/>
            <person name="Hauser L."/>
            <person name="Markowitz V."/>
            <person name="Cheng J.-F."/>
            <person name="Hugenholtz P."/>
            <person name="Woyke T."/>
            <person name="Wu D."/>
            <person name="Gronow S."/>
            <person name="Wellnitz S."/>
            <person name="Brambilla E."/>
            <person name="Klenk H.-P."/>
            <person name="Eisen J.A."/>
        </authorList>
    </citation>
    <scope>NUCLEOTIDE SEQUENCE [LARGE SCALE GENOMIC DNA]</scope>
    <source>
        <strain evidence="14">DSM 12168 / CIP 105900 / DD5/3</strain>
    </source>
</reference>
<feature type="binding site" evidence="8">
    <location>
        <begin position="157"/>
        <end position="160"/>
    </location>
    <ligand>
        <name>GTP</name>
        <dbReference type="ChEBI" id="CHEBI:37565"/>
    </ligand>
</feature>
<dbReference type="PANTHER" id="PTHR42698:SF1">
    <property type="entry name" value="GTPASE ERA, MITOCHONDRIAL"/>
    <property type="match status" value="1"/>
</dbReference>
<dbReference type="GO" id="GO:0005525">
    <property type="term" value="F:GTP binding"/>
    <property type="evidence" value="ECO:0007669"/>
    <property type="project" value="UniProtKB-UniRule"/>
</dbReference>
<dbReference type="GO" id="GO:0003924">
    <property type="term" value="F:GTPase activity"/>
    <property type="evidence" value="ECO:0007669"/>
    <property type="project" value="UniProtKB-UniRule"/>
</dbReference>
<dbReference type="InterPro" id="IPR006073">
    <property type="entry name" value="GTP-bd"/>
</dbReference>
<keyword evidence="8" id="KW-0963">Cytoplasm</keyword>
<keyword evidence="8" id="KW-0690">Ribosome biogenesis</keyword>
<comment type="subunit">
    <text evidence="8">Monomer.</text>
</comment>
<evidence type="ECO:0000259" key="12">
    <source>
        <dbReference type="PROSITE" id="PS51713"/>
    </source>
</evidence>
<dbReference type="AlphaFoldDB" id="F4LL37"/>
<keyword evidence="6 8" id="KW-0694">RNA-binding</keyword>
<dbReference type="Pfam" id="PF07650">
    <property type="entry name" value="KH_2"/>
    <property type="match status" value="1"/>
</dbReference>
<evidence type="ECO:0000256" key="10">
    <source>
        <dbReference type="RuleBase" id="RU003761"/>
    </source>
</evidence>
<dbReference type="CDD" id="cd22534">
    <property type="entry name" value="KH-II_Era"/>
    <property type="match status" value="1"/>
</dbReference>
<dbReference type="EMBL" id="CP002696">
    <property type="protein sequence ID" value="AEE17611.1"/>
    <property type="molecule type" value="Genomic_DNA"/>
</dbReference>
<dbReference type="InterPro" id="IPR005225">
    <property type="entry name" value="Small_GTP-bd"/>
</dbReference>
<keyword evidence="14" id="KW-1185">Reference proteome</keyword>
<dbReference type="GO" id="GO:0005886">
    <property type="term" value="C:plasma membrane"/>
    <property type="evidence" value="ECO:0007669"/>
    <property type="project" value="UniProtKB-SubCell"/>
</dbReference>
<feature type="region of interest" description="G5" evidence="9">
    <location>
        <begin position="188"/>
        <end position="190"/>
    </location>
</feature>
<dbReference type="eggNOG" id="COG1159">
    <property type="taxonomic scope" value="Bacteria"/>
</dbReference>
<evidence type="ECO:0000256" key="3">
    <source>
        <dbReference type="ARBA" id="ARBA00022475"/>
    </source>
</evidence>
<dbReference type="PROSITE" id="PS51713">
    <property type="entry name" value="G_ERA"/>
    <property type="match status" value="1"/>
</dbReference>
<dbReference type="KEGG" id="tbe:Trebr_2199"/>
<dbReference type="PANTHER" id="PTHR42698">
    <property type="entry name" value="GTPASE ERA"/>
    <property type="match status" value="1"/>
</dbReference>
<dbReference type="InterPro" id="IPR009019">
    <property type="entry name" value="KH_sf_prok-type"/>
</dbReference>
<keyword evidence="8" id="KW-0699">rRNA-binding</keyword>
<proteinExistence type="inferred from homology"/>
<dbReference type="NCBIfam" id="TIGR00436">
    <property type="entry name" value="era"/>
    <property type="match status" value="1"/>
</dbReference>
<dbReference type="SUPFAM" id="SSF54814">
    <property type="entry name" value="Prokaryotic type KH domain (KH-domain type II)"/>
    <property type="match status" value="1"/>
</dbReference>
<dbReference type="STRING" id="906968.Trebr_2199"/>
<evidence type="ECO:0000313" key="13">
    <source>
        <dbReference type="EMBL" id="AEE17611.1"/>
    </source>
</evidence>
<dbReference type="NCBIfam" id="TIGR00231">
    <property type="entry name" value="small_GTP"/>
    <property type="match status" value="1"/>
</dbReference>
<dbReference type="InterPro" id="IPR005662">
    <property type="entry name" value="GTPase_Era-like"/>
</dbReference>
<dbReference type="HAMAP" id="MF_00367">
    <property type="entry name" value="GTPase_Era"/>
    <property type="match status" value="1"/>
</dbReference>
<dbReference type="Gene3D" id="3.30.300.20">
    <property type="match status" value="1"/>
</dbReference>
<protein>
    <recommendedName>
        <fullName evidence="2 8">GTPase Era</fullName>
    </recommendedName>
</protein>
<feature type="binding site" evidence="8">
    <location>
        <begin position="95"/>
        <end position="99"/>
    </location>
    <ligand>
        <name>GTP</name>
        <dbReference type="ChEBI" id="CHEBI:37565"/>
    </ligand>
</feature>